<dbReference type="InterPro" id="IPR036761">
    <property type="entry name" value="TTHA0802/YceI-like_sf"/>
</dbReference>
<protein>
    <recommendedName>
        <fullName evidence="1">Lipid/polyisoprenoid-binding YceI-like domain-containing protein</fullName>
    </recommendedName>
</protein>
<dbReference type="SUPFAM" id="SSF101874">
    <property type="entry name" value="YceI-like"/>
    <property type="match status" value="1"/>
</dbReference>
<dbReference type="eggNOG" id="COG2353">
    <property type="taxonomic scope" value="Bacteria"/>
</dbReference>
<dbReference type="Proteomes" id="UP000030185">
    <property type="component" value="Unassembled WGS sequence"/>
</dbReference>
<evidence type="ECO:0000313" key="2">
    <source>
        <dbReference type="EMBL" id="GAL85042.1"/>
    </source>
</evidence>
<dbReference type="OrthoDB" id="9811006at2"/>
<evidence type="ECO:0000259" key="1">
    <source>
        <dbReference type="SMART" id="SM00867"/>
    </source>
</evidence>
<sequence>MKTESKRQTNISEERDTLWIIDQDHTTIRFFAKHLIISKISGIFKSFEGKVKSVGNDFSTAEIEFKAEVKSLDTGKKERDTHLLSEDFFKASKYPHIHFISTSIRRINSKEFEVEGDITIKDVKKSILMNVHLGGITIDPSGQERAGFSMSAWVNRFDFGLNWNNVMDTGGAIVGEKIDIECDVEIVKRN</sequence>
<dbReference type="SMART" id="SM00867">
    <property type="entry name" value="YceI"/>
    <property type="match status" value="1"/>
</dbReference>
<proteinExistence type="predicted"/>
<dbReference type="RefSeq" id="WP_045463009.1">
    <property type="nucleotide sequence ID" value="NZ_BBLT01000004.1"/>
</dbReference>
<organism evidence="2 3">
    <name type="scientific">Sporocytophaga myxococcoides</name>
    <dbReference type="NCBI Taxonomy" id="153721"/>
    <lineage>
        <taxon>Bacteria</taxon>
        <taxon>Pseudomonadati</taxon>
        <taxon>Bacteroidota</taxon>
        <taxon>Cytophagia</taxon>
        <taxon>Cytophagales</taxon>
        <taxon>Cytophagaceae</taxon>
        <taxon>Sporocytophaga</taxon>
    </lineage>
</organism>
<accession>A0A098LF15</accession>
<dbReference type="EMBL" id="BBLT01000004">
    <property type="protein sequence ID" value="GAL85042.1"/>
    <property type="molecule type" value="Genomic_DNA"/>
</dbReference>
<gene>
    <name evidence="2" type="ORF">MYP_2270</name>
</gene>
<dbReference type="PANTHER" id="PTHR34406">
    <property type="entry name" value="PROTEIN YCEI"/>
    <property type="match status" value="1"/>
</dbReference>
<dbReference type="PANTHER" id="PTHR34406:SF1">
    <property type="entry name" value="PROTEIN YCEI"/>
    <property type="match status" value="1"/>
</dbReference>
<comment type="caution">
    <text evidence="2">The sequence shown here is derived from an EMBL/GenBank/DDBJ whole genome shotgun (WGS) entry which is preliminary data.</text>
</comment>
<dbReference type="Gene3D" id="2.40.128.110">
    <property type="entry name" value="Lipid/polyisoprenoid-binding, YceI-like"/>
    <property type="match status" value="1"/>
</dbReference>
<dbReference type="AlphaFoldDB" id="A0A098LF15"/>
<reference evidence="2 3" key="1">
    <citation type="submission" date="2014-09" db="EMBL/GenBank/DDBJ databases">
        <title>Sporocytophaga myxococcoides PG-01 genome sequencing.</title>
        <authorList>
            <person name="Liu L."/>
            <person name="Gao P.J."/>
            <person name="Chen G.J."/>
            <person name="Wang L.S."/>
        </authorList>
    </citation>
    <scope>NUCLEOTIDE SEQUENCE [LARGE SCALE GENOMIC DNA]</scope>
    <source>
        <strain evidence="2 3">PG-01</strain>
    </source>
</reference>
<dbReference type="STRING" id="153721.MYP_2270"/>
<evidence type="ECO:0000313" key="3">
    <source>
        <dbReference type="Proteomes" id="UP000030185"/>
    </source>
</evidence>
<feature type="domain" description="Lipid/polyisoprenoid-binding YceI-like" evidence="1">
    <location>
        <begin position="18"/>
        <end position="187"/>
    </location>
</feature>
<dbReference type="Pfam" id="PF04264">
    <property type="entry name" value="YceI"/>
    <property type="match status" value="1"/>
</dbReference>
<dbReference type="InterPro" id="IPR007372">
    <property type="entry name" value="Lipid/polyisoprenoid-bd_YceI"/>
</dbReference>
<keyword evidence="3" id="KW-1185">Reference proteome</keyword>
<name>A0A098LF15_9BACT</name>